<protein>
    <recommendedName>
        <fullName evidence="3">NIPSNAP domain-containing protein</fullName>
    </recommendedName>
</protein>
<reference evidence="1 2" key="1">
    <citation type="journal article" date="2016" name="Front. Microbiol.">
        <title>Genome Sequence of Type Strains of Genus Stenotrophomonas.</title>
        <authorList>
            <person name="Patil P.P."/>
            <person name="Midha S."/>
            <person name="Kumar S."/>
            <person name="Patil P.B."/>
        </authorList>
    </citation>
    <scope>NUCLEOTIDE SEQUENCE [LARGE SCALE GENOMIC DNA]</scope>
    <source>
        <strain evidence="1 2">LMG 978</strain>
    </source>
</reference>
<keyword evidence="2" id="KW-1185">Reference proteome</keyword>
<evidence type="ECO:0000313" key="1">
    <source>
        <dbReference type="EMBL" id="KRG49984.1"/>
    </source>
</evidence>
<dbReference type="Proteomes" id="UP000051757">
    <property type="component" value="Unassembled WGS sequence"/>
</dbReference>
<dbReference type="AlphaFoldDB" id="A0A0R0AYI6"/>
<name>A0A0R0AYI6_9GAMM</name>
<dbReference type="EMBL" id="LLXV01000039">
    <property type="protein sequence ID" value="KRG49984.1"/>
    <property type="molecule type" value="Genomic_DNA"/>
</dbReference>
<sequence length="112" mass="12278">MSHTFIELYSATPAWTTLPPEQRSAFFDRIGAGMQQFDPARITPLAMGRISMGVPHSSDDQFYAVWRCASREEVDALVAGIAATGWHEYFTTTHATGAMDSMAQHLADLAAL</sequence>
<organism evidence="1 2">
    <name type="scientific">Stenotrophomonas beteli</name>
    <dbReference type="NCBI Taxonomy" id="3384461"/>
    <lineage>
        <taxon>Bacteria</taxon>
        <taxon>Pseudomonadati</taxon>
        <taxon>Pseudomonadota</taxon>
        <taxon>Gammaproteobacteria</taxon>
        <taxon>Lysobacterales</taxon>
        <taxon>Lysobacteraceae</taxon>
        <taxon>Stenotrophomonas</taxon>
        <taxon>Stenotrophomonas maltophilia group</taxon>
    </lineage>
</organism>
<gene>
    <name evidence="1" type="ORF">ARC23_12885</name>
</gene>
<dbReference type="InterPro" id="IPR046724">
    <property type="entry name" value="DUF6616"/>
</dbReference>
<dbReference type="Pfam" id="PF20321">
    <property type="entry name" value="DUF6616"/>
    <property type="match status" value="1"/>
</dbReference>
<dbReference type="OrthoDB" id="670883at2"/>
<accession>A0A0R0AYI6</accession>
<evidence type="ECO:0000313" key="2">
    <source>
        <dbReference type="Proteomes" id="UP000051757"/>
    </source>
</evidence>
<evidence type="ECO:0008006" key="3">
    <source>
        <dbReference type="Google" id="ProtNLM"/>
    </source>
</evidence>
<proteinExistence type="predicted"/>
<comment type="caution">
    <text evidence="1">The sequence shown here is derived from an EMBL/GenBank/DDBJ whole genome shotgun (WGS) entry which is preliminary data.</text>
</comment>